<keyword evidence="2 4" id="KW-0378">Hydrolase</keyword>
<gene>
    <name evidence="6" type="ORF">OE88DRAFT_1653550</name>
</gene>
<dbReference type="AlphaFoldDB" id="A0A5C3ND81"/>
<dbReference type="PANTHER" id="PTHR31297">
    <property type="entry name" value="GLUCAN ENDO-1,6-BETA-GLUCOSIDASE B"/>
    <property type="match status" value="1"/>
</dbReference>
<evidence type="ECO:0000256" key="3">
    <source>
        <dbReference type="ARBA" id="ARBA00023295"/>
    </source>
</evidence>
<dbReference type="Proteomes" id="UP000305948">
    <property type="component" value="Unassembled WGS sequence"/>
</dbReference>
<dbReference type="PANTHER" id="PTHR31297:SF43">
    <property type="entry name" value="GLUCAN 1,3-BETA-GLUCOSIDASE 3"/>
    <property type="match status" value="1"/>
</dbReference>
<keyword evidence="3 4" id="KW-0326">Glycosidase</keyword>
<dbReference type="STRING" id="5364.A0A5C3ND81"/>
<dbReference type="GO" id="GO:0005576">
    <property type="term" value="C:extracellular region"/>
    <property type="evidence" value="ECO:0007669"/>
    <property type="project" value="TreeGrafter"/>
</dbReference>
<evidence type="ECO:0000259" key="5">
    <source>
        <dbReference type="Pfam" id="PF00150"/>
    </source>
</evidence>
<dbReference type="Pfam" id="PF00150">
    <property type="entry name" value="Cellulase"/>
    <property type="match status" value="1"/>
</dbReference>
<dbReference type="InterPro" id="IPR050386">
    <property type="entry name" value="Glycosyl_hydrolase_5"/>
</dbReference>
<sequence>MLFSQPTFTSLLQSLGLAQGLFKPFPDEVESPAALASLSSNTVESGACQVEPYAAANITDSFAPFDPVKSTIYRYRQQQSVNLGSWFVHEQWMTPSVFNCSAGKHISEIDIATGWGSPDAARSLLEKHWDSFITQEDFQYLAGIGINTVRMPIGYWNLGPSFCQGTPFEKVADVYAKSWSRVKHAINLADQAGLGVLVDLHGAPGSQNGQPHSGVSDGQTNLFGDEANVEKTMQVLAFLAAELSQVTNVVGVQILNEPKNVDGLEDFYSEAIDRMRHVSPQAANFPLYIHDGFDLGRFSRYIANRSDFVVQDHHSYFVYTSSDTAESASQHAADVQSSVLTDLQGSSTIAHQNLVVDEWSCALAPQSLAQEADKSGSQRRFCTDQLFAYSNTIAGWGFWAYMKEDCDTDPGWCFKSAVGKYLPSAFSSYPTSTRQPDTQDLEQTFAVPLQWSVHDRRDAANDTQSAIHKGYSDGFQTSVIFASYGMSRLGFVDQYIQDSLSTLVPGQVAPGGEESYSEWFRTGLRDGEASVNGGGNT</sequence>
<dbReference type="InterPro" id="IPR017853">
    <property type="entry name" value="GH"/>
</dbReference>
<accession>A0A5C3ND81</accession>
<organism evidence="6 7">
    <name type="scientific">Heliocybe sulcata</name>
    <dbReference type="NCBI Taxonomy" id="5364"/>
    <lineage>
        <taxon>Eukaryota</taxon>
        <taxon>Fungi</taxon>
        <taxon>Dikarya</taxon>
        <taxon>Basidiomycota</taxon>
        <taxon>Agaricomycotina</taxon>
        <taxon>Agaricomycetes</taxon>
        <taxon>Gloeophyllales</taxon>
        <taxon>Gloeophyllaceae</taxon>
        <taxon>Heliocybe</taxon>
    </lineage>
</organism>
<keyword evidence="7" id="KW-1185">Reference proteome</keyword>
<evidence type="ECO:0000313" key="6">
    <source>
        <dbReference type="EMBL" id="TFK54965.1"/>
    </source>
</evidence>
<feature type="domain" description="Glycoside hydrolase family 5" evidence="5">
    <location>
        <begin position="127"/>
        <end position="363"/>
    </location>
</feature>
<evidence type="ECO:0000313" key="7">
    <source>
        <dbReference type="Proteomes" id="UP000305948"/>
    </source>
</evidence>
<evidence type="ECO:0000256" key="4">
    <source>
        <dbReference type="RuleBase" id="RU361153"/>
    </source>
</evidence>
<evidence type="ECO:0000256" key="1">
    <source>
        <dbReference type="ARBA" id="ARBA00005641"/>
    </source>
</evidence>
<evidence type="ECO:0000256" key="2">
    <source>
        <dbReference type="ARBA" id="ARBA00022801"/>
    </source>
</evidence>
<dbReference type="InterPro" id="IPR001547">
    <property type="entry name" value="Glyco_hydro_5"/>
</dbReference>
<dbReference type="SUPFAM" id="SSF51445">
    <property type="entry name" value="(Trans)glycosidases"/>
    <property type="match status" value="1"/>
</dbReference>
<name>A0A5C3ND81_9AGAM</name>
<dbReference type="GO" id="GO:0009251">
    <property type="term" value="P:glucan catabolic process"/>
    <property type="evidence" value="ECO:0007669"/>
    <property type="project" value="TreeGrafter"/>
</dbReference>
<dbReference type="GO" id="GO:0009986">
    <property type="term" value="C:cell surface"/>
    <property type="evidence" value="ECO:0007669"/>
    <property type="project" value="TreeGrafter"/>
</dbReference>
<dbReference type="Gene3D" id="3.20.20.80">
    <property type="entry name" value="Glycosidases"/>
    <property type="match status" value="1"/>
</dbReference>
<dbReference type="OrthoDB" id="1887033at2759"/>
<reference evidence="6 7" key="1">
    <citation type="journal article" date="2019" name="Nat. Ecol. Evol.">
        <title>Megaphylogeny resolves global patterns of mushroom evolution.</title>
        <authorList>
            <person name="Varga T."/>
            <person name="Krizsan K."/>
            <person name="Foldi C."/>
            <person name="Dima B."/>
            <person name="Sanchez-Garcia M."/>
            <person name="Sanchez-Ramirez S."/>
            <person name="Szollosi G.J."/>
            <person name="Szarkandi J.G."/>
            <person name="Papp V."/>
            <person name="Albert L."/>
            <person name="Andreopoulos W."/>
            <person name="Angelini C."/>
            <person name="Antonin V."/>
            <person name="Barry K.W."/>
            <person name="Bougher N.L."/>
            <person name="Buchanan P."/>
            <person name="Buyck B."/>
            <person name="Bense V."/>
            <person name="Catcheside P."/>
            <person name="Chovatia M."/>
            <person name="Cooper J."/>
            <person name="Damon W."/>
            <person name="Desjardin D."/>
            <person name="Finy P."/>
            <person name="Geml J."/>
            <person name="Haridas S."/>
            <person name="Hughes K."/>
            <person name="Justo A."/>
            <person name="Karasinski D."/>
            <person name="Kautmanova I."/>
            <person name="Kiss B."/>
            <person name="Kocsube S."/>
            <person name="Kotiranta H."/>
            <person name="LaButti K.M."/>
            <person name="Lechner B.E."/>
            <person name="Liimatainen K."/>
            <person name="Lipzen A."/>
            <person name="Lukacs Z."/>
            <person name="Mihaltcheva S."/>
            <person name="Morgado L.N."/>
            <person name="Niskanen T."/>
            <person name="Noordeloos M.E."/>
            <person name="Ohm R.A."/>
            <person name="Ortiz-Santana B."/>
            <person name="Ovrebo C."/>
            <person name="Racz N."/>
            <person name="Riley R."/>
            <person name="Savchenko A."/>
            <person name="Shiryaev A."/>
            <person name="Soop K."/>
            <person name="Spirin V."/>
            <person name="Szebenyi C."/>
            <person name="Tomsovsky M."/>
            <person name="Tulloss R.E."/>
            <person name="Uehling J."/>
            <person name="Grigoriev I.V."/>
            <person name="Vagvolgyi C."/>
            <person name="Papp T."/>
            <person name="Martin F.M."/>
            <person name="Miettinen O."/>
            <person name="Hibbett D.S."/>
            <person name="Nagy L.G."/>
        </authorList>
    </citation>
    <scope>NUCLEOTIDE SEQUENCE [LARGE SCALE GENOMIC DNA]</scope>
    <source>
        <strain evidence="6 7">OMC1185</strain>
    </source>
</reference>
<dbReference type="GO" id="GO:0046557">
    <property type="term" value="F:glucan endo-1,6-beta-glucosidase activity"/>
    <property type="evidence" value="ECO:0007669"/>
    <property type="project" value="TreeGrafter"/>
</dbReference>
<protein>
    <submittedName>
        <fullName evidence="6">Cytoplasm protein</fullName>
    </submittedName>
</protein>
<comment type="similarity">
    <text evidence="1 4">Belongs to the glycosyl hydrolase 5 (cellulase A) family.</text>
</comment>
<dbReference type="EMBL" id="ML213505">
    <property type="protein sequence ID" value="TFK54965.1"/>
    <property type="molecule type" value="Genomic_DNA"/>
</dbReference>
<proteinExistence type="inferred from homology"/>